<protein>
    <submittedName>
        <fullName evidence="1">Uncharacterized protein</fullName>
    </submittedName>
</protein>
<sequence length="865" mass="95671">MEMGNPSRGRTFDRSSRNPATLKKPRLVTEESNILRSNNNPNVNTRPIVQRQSLGSRPAVDRDGDSESYQPQSLSQIKQQQHQELVSQYSTALAELTFNSKPIITNLTIIAGENAQAAKAIAATICNNIIEVPADQKLPSLYLLDSIVKNIGRDYIRHFSTKLPEVFCKAYRQVDSALHSGMRHLFGTWKGVFPPQSLQSIEKELGFQTIGNGSSSGLTKSRPESQPQLPARSIHVNPKYLEARQKLQQSNRAKGDISTAANVIPERVRADPRLKLHQAQRDAESDLTHENYDFGSDISSPSEASFGKSNERVTCFGSVSNSTETISRLARNGFDVKHGLPNYSLHKSSLPDVKLQTLNNLVKGGGEVSRSWKNSEEEEYMWDDVSSRSVIPTSSNSLKRDPRLYFDPERPGFENRVQKPQRMHEREPSPDRSLIPSLRAKGSFLTDENGRLGGGRKLLNNSKDFSSTLSGVSTNLDSLSRISLQSLKAAQSQGQISQSQSQSHQDSFQTRPQISQMGISQKPKLLNSNPIKHATFPPPHQPEPVFEPSIQPTNPSPLPRQQKPLVADIPGLSSTSSLLAAVSSIFCKKTTQTGVTSSLKIPSSHESTSLSSSLLGTTPSTQSTSLPKPEPNVSSLLSTLVAKGLISASEDNNNTNNNTNNNKNIINNKSDDVTPTPQISQKIPSETAVIVNNNIKSFIGLEFKPDVIREFNPCVISELIDDLPLQCGTCGLRFKVQEQFDRHTEWHSVKNSESGTTSRRWFLNSENWVNGEFDFDRESTTQEVLVIDGVQMVTADESQFVCVLCGEIFDDFYSQERNKWMFKEAVYLNVTDSGTRGVIVHENCVSGHSLSELGIVNDVKVEMGV</sequence>
<reference evidence="1 2" key="2">
    <citation type="journal article" date="2022" name="Mol. Ecol. Resour.">
        <title>The genomes of chicory, endive, great burdock and yacon provide insights into Asteraceae paleo-polyploidization history and plant inulin production.</title>
        <authorList>
            <person name="Fan W."/>
            <person name="Wang S."/>
            <person name="Wang H."/>
            <person name="Wang A."/>
            <person name="Jiang F."/>
            <person name="Liu H."/>
            <person name="Zhao H."/>
            <person name="Xu D."/>
            <person name="Zhang Y."/>
        </authorList>
    </citation>
    <scope>NUCLEOTIDE SEQUENCE [LARGE SCALE GENOMIC DNA]</scope>
    <source>
        <strain evidence="2">cv. Punajuju</strain>
        <tissue evidence="1">Leaves</tissue>
    </source>
</reference>
<accession>A0ACB9H7W2</accession>
<comment type="caution">
    <text evidence="1">The sequence shown here is derived from an EMBL/GenBank/DDBJ whole genome shotgun (WGS) entry which is preliminary data.</text>
</comment>
<name>A0ACB9H7W2_CICIN</name>
<dbReference type="Proteomes" id="UP001055811">
    <property type="component" value="Linkage Group LG01"/>
</dbReference>
<proteinExistence type="predicted"/>
<reference evidence="2" key="1">
    <citation type="journal article" date="2022" name="Mol. Ecol. Resour.">
        <title>The genomes of chicory, endive, great burdock and yacon provide insights into Asteraceae palaeo-polyploidization history and plant inulin production.</title>
        <authorList>
            <person name="Fan W."/>
            <person name="Wang S."/>
            <person name="Wang H."/>
            <person name="Wang A."/>
            <person name="Jiang F."/>
            <person name="Liu H."/>
            <person name="Zhao H."/>
            <person name="Xu D."/>
            <person name="Zhang Y."/>
        </authorList>
    </citation>
    <scope>NUCLEOTIDE SEQUENCE [LARGE SCALE GENOMIC DNA]</scope>
    <source>
        <strain evidence="2">cv. Punajuju</strain>
    </source>
</reference>
<dbReference type="EMBL" id="CM042009">
    <property type="protein sequence ID" value="KAI3791820.1"/>
    <property type="molecule type" value="Genomic_DNA"/>
</dbReference>
<gene>
    <name evidence="1" type="ORF">L2E82_05683</name>
</gene>
<organism evidence="1 2">
    <name type="scientific">Cichorium intybus</name>
    <name type="common">Chicory</name>
    <dbReference type="NCBI Taxonomy" id="13427"/>
    <lineage>
        <taxon>Eukaryota</taxon>
        <taxon>Viridiplantae</taxon>
        <taxon>Streptophyta</taxon>
        <taxon>Embryophyta</taxon>
        <taxon>Tracheophyta</taxon>
        <taxon>Spermatophyta</taxon>
        <taxon>Magnoliopsida</taxon>
        <taxon>eudicotyledons</taxon>
        <taxon>Gunneridae</taxon>
        <taxon>Pentapetalae</taxon>
        <taxon>asterids</taxon>
        <taxon>campanulids</taxon>
        <taxon>Asterales</taxon>
        <taxon>Asteraceae</taxon>
        <taxon>Cichorioideae</taxon>
        <taxon>Cichorieae</taxon>
        <taxon>Cichoriinae</taxon>
        <taxon>Cichorium</taxon>
    </lineage>
</organism>
<evidence type="ECO:0000313" key="2">
    <source>
        <dbReference type="Proteomes" id="UP001055811"/>
    </source>
</evidence>
<keyword evidence="2" id="KW-1185">Reference proteome</keyword>
<evidence type="ECO:0000313" key="1">
    <source>
        <dbReference type="EMBL" id="KAI3791820.1"/>
    </source>
</evidence>